<dbReference type="EMBL" id="JAHUTJ010059102">
    <property type="protein sequence ID" value="MED6287725.1"/>
    <property type="molecule type" value="Genomic_DNA"/>
</dbReference>
<keyword evidence="2" id="KW-1185">Reference proteome</keyword>
<reference evidence="1 2" key="1">
    <citation type="submission" date="2021-06" db="EMBL/GenBank/DDBJ databases">
        <authorList>
            <person name="Palmer J.M."/>
        </authorList>
    </citation>
    <scope>NUCLEOTIDE SEQUENCE [LARGE SCALE GENOMIC DNA]</scope>
    <source>
        <strain evidence="1 2">CL_MEX2019</strain>
        <tissue evidence="1">Muscle</tissue>
    </source>
</reference>
<name>A0ABU7ELN8_9TELE</name>
<gene>
    <name evidence="1" type="ORF">CHARACLAT_019148</name>
</gene>
<sequence length="115" mass="13001">MFSCTFEVKLINVEIVLLPHYFINAMQCTSTSGSKTAKQHDATTTVLDSLYSVIGFKSLTLTPQNILHSYHCVQIALSHLILKPFSRRDLDCLMLPTLTSSQAWRCLFYWSPGSQ</sequence>
<proteinExistence type="predicted"/>
<accession>A0ABU7ELN8</accession>
<evidence type="ECO:0000313" key="1">
    <source>
        <dbReference type="EMBL" id="MED6287725.1"/>
    </source>
</evidence>
<organism evidence="1 2">
    <name type="scientific">Characodon lateralis</name>
    <dbReference type="NCBI Taxonomy" id="208331"/>
    <lineage>
        <taxon>Eukaryota</taxon>
        <taxon>Metazoa</taxon>
        <taxon>Chordata</taxon>
        <taxon>Craniata</taxon>
        <taxon>Vertebrata</taxon>
        <taxon>Euteleostomi</taxon>
        <taxon>Actinopterygii</taxon>
        <taxon>Neopterygii</taxon>
        <taxon>Teleostei</taxon>
        <taxon>Neoteleostei</taxon>
        <taxon>Acanthomorphata</taxon>
        <taxon>Ovalentaria</taxon>
        <taxon>Atherinomorphae</taxon>
        <taxon>Cyprinodontiformes</taxon>
        <taxon>Goodeidae</taxon>
        <taxon>Characodon</taxon>
    </lineage>
</organism>
<comment type="caution">
    <text evidence="1">The sequence shown here is derived from an EMBL/GenBank/DDBJ whole genome shotgun (WGS) entry which is preliminary data.</text>
</comment>
<evidence type="ECO:0000313" key="2">
    <source>
        <dbReference type="Proteomes" id="UP001352852"/>
    </source>
</evidence>
<protein>
    <submittedName>
        <fullName evidence="1">Uncharacterized protein</fullName>
    </submittedName>
</protein>
<dbReference type="Proteomes" id="UP001352852">
    <property type="component" value="Unassembled WGS sequence"/>
</dbReference>